<reference evidence="1" key="1">
    <citation type="journal article" date="2021" name="Proc. Natl. Acad. Sci. U.S.A.">
        <title>A Catalog of Tens of Thousands of Viruses from Human Metagenomes Reveals Hidden Associations with Chronic Diseases.</title>
        <authorList>
            <person name="Tisza M.J."/>
            <person name="Buck C.B."/>
        </authorList>
    </citation>
    <scope>NUCLEOTIDE SEQUENCE</scope>
    <source>
        <strain evidence="1">Ct25F5</strain>
    </source>
</reference>
<dbReference type="EMBL" id="BK014731">
    <property type="protein sequence ID" value="DAD73200.1"/>
    <property type="molecule type" value="Genomic_DNA"/>
</dbReference>
<name>A0A8S5LTK6_9CAUD</name>
<sequence length="68" mass="8193">MDFSCKNCKKRASRCHADCPVYIEEKERLDAEKKKIRKEKALSFLIKSYEGAMREKRRRIQHTRGVYQ</sequence>
<proteinExistence type="predicted"/>
<protein>
    <submittedName>
        <fullName evidence="1">Zinc-ribbon domain protein</fullName>
    </submittedName>
</protein>
<organism evidence="1">
    <name type="scientific">Myoviridae sp. ct25F5</name>
    <dbReference type="NCBI Taxonomy" id="2826604"/>
    <lineage>
        <taxon>Viruses</taxon>
        <taxon>Duplodnaviria</taxon>
        <taxon>Heunggongvirae</taxon>
        <taxon>Uroviricota</taxon>
        <taxon>Caudoviricetes</taxon>
    </lineage>
</organism>
<accession>A0A8S5LTK6</accession>
<evidence type="ECO:0000313" key="1">
    <source>
        <dbReference type="EMBL" id="DAD73200.1"/>
    </source>
</evidence>